<gene>
    <name evidence="6" type="primary">flgA</name>
    <name evidence="6" type="ORF">ACG04R_19995</name>
</gene>
<dbReference type="InterPro" id="IPR039246">
    <property type="entry name" value="Flagellar_FlgA"/>
</dbReference>
<name>A0ABW7HGT5_9BURK</name>
<evidence type="ECO:0000259" key="5">
    <source>
        <dbReference type="SMART" id="SM00858"/>
    </source>
</evidence>
<evidence type="ECO:0000313" key="7">
    <source>
        <dbReference type="Proteomes" id="UP001606134"/>
    </source>
</evidence>
<feature type="domain" description="SAF" evidence="5">
    <location>
        <begin position="99"/>
        <end position="160"/>
    </location>
</feature>
<evidence type="ECO:0000256" key="3">
    <source>
        <dbReference type="ARBA" id="ARBA00022764"/>
    </source>
</evidence>
<organism evidence="6 7">
    <name type="scientific">Pelomonas candidula</name>
    <dbReference type="NCBI Taxonomy" id="3299025"/>
    <lineage>
        <taxon>Bacteria</taxon>
        <taxon>Pseudomonadati</taxon>
        <taxon>Pseudomonadota</taxon>
        <taxon>Betaproteobacteria</taxon>
        <taxon>Burkholderiales</taxon>
        <taxon>Sphaerotilaceae</taxon>
        <taxon>Roseateles</taxon>
    </lineage>
</organism>
<keyword evidence="3 4" id="KW-0574">Periplasm</keyword>
<keyword evidence="4" id="KW-1005">Bacterial flagellum biogenesis</keyword>
<dbReference type="SMART" id="SM00858">
    <property type="entry name" value="SAF"/>
    <property type="match status" value="1"/>
</dbReference>
<evidence type="ECO:0000256" key="2">
    <source>
        <dbReference type="ARBA" id="ARBA00022729"/>
    </source>
</evidence>
<keyword evidence="7" id="KW-1185">Reference proteome</keyword>
<dbReference type="InterPro" id="IPR017585">
    <property type="entry name" value="SAF_FlgA"/>
</dbReference>
<sequence>MLSSIVVSAAAQAVPASLDDQVLEFTRRALLDQAQRSGFIAPEVQLSLPALRAQRPACPAGWDIGAEDLGRLLRLHVVARCADGRTPPQDYLLRGTLSAEVLVVLRGVAPGQPLAEADVELQRRDISTMPDAVSGLAAVAELVPRASLRAGQVLQQRLLQAQLLVRRGEAVRIVANRDGIDVQAAGEALDSGARGAAVKVRNSASGRVIVARVVDAGVVAPADR</sequence>
<protein>
    <recommendedName>
        <fullName evidence="4">Flagella basal body P-ring formation protein FlgA</fullName>
    </recommendedName>
</protein>
<evidence type="ECO:0000256" key="1">
    <source>
        <dbReference type="ARBA" id="ARBA00004418"/>
    </source>
</evidence>
<keyword evidence="6" id="KW-0282">Flagellum</keyword>
<reference evidence="6 7" key="1">
    <citation type="submission" date="2024-08" db="EMBL/GenBank/DDBJ databases">
        <authorList>
            <person name="Lu H."/>
        </authorList>
    </citation>
    <scope>NUCLEOTIDE SEQUENCE [LARGE SCALE GENOMIC DNA]</scope>
    <source>
        <strain evidence="6 7">BYS78W</strain>
    </source>
</reference>
<dbReference type="Gene3D" id="2.30.30.760">
    <property type="match status" value="1"/>
</dbReference>
<comment type="function">
    <text evidence="4">Involved in the assembly process of the P-ring formation. It may associate with FlgF on the rod constituting a structure essential for the P-ring assembly or may act as a modulator protein for the P-ring assembly.</text>
</comment>
<dbReference type="Proteomes" id="UP001606134">
    <property type="component" value="Unassembled WGS sequence"/>
</dbReference>
<accession>A0ABW7HGT5</accession>
<comment type="subcellular location">
    <subcellularLocation>
        <location evidence="1 4">Periplasm</location>
    </subcellularLocation>
</comment>
<keyword evidence="2" id="KW-0732">Signal</keyword>
<keyword evidence="6" id="KW-0969">Cilium</keyword>
<dbReference type="CDD" id="cd11614">
    <property type="entry name" value="SAF_CpaB_FlgA_like"/>
    <property type="match status" value="1"/>
</dbReference>
<dbReference type="RefSeq" id="WP_394414903.1">
    <property type="nucleotide sequence ID" value="NZ_JBIGIC010000010.1"/>
</dbReference>
<evidence type="ECO:0000256" key="4">
    <source>
        <dbReference type="RuleBase" id="RU362063"/>
    </source>
</evidence>
<dbReference type="NCBIfam" id="TIGR03170">
    <property type="entry name" value="flgA_cterm"/>
    <property type="match status" value="1"/>
</dbReference>
<evidence type="ECO:0000313" key="6">
    <source>
        <dbReference type="EMBL" id="MFG6488979.1"/>
    </source>
</evidence>
<dbReference type="PANTHER" id="PTHR36307:SF1">
    <property type="entry name" value="FLAGELLA BASAL BODY P-RING FORMATION PROTEIN FLGA"/>
    <property type="match status" value="1"/>
</dbReference>
<comment type="caution">
    <text evidence="6">The sequence shown here is derived from an EMBL/GenBank/DDBJ whole genome shotgun (WGS) entry which is preliminary data.</text>
</comment>
<dbReference type="EMBL" id="JBIGIC010000010">
    <property type="protein sequence ID" value="MFG6488979.1"/>
    <property type="molecule type" value="Genomic_DNA"/>
</dbReference>
<comment type="similarity">
    <text evidence="4">Belongs to the FlgA family.</text>
</comment>
<dbReference type="PANTHER" id="PTHR36307">
    <property type="entry name" value="FLAGELLA BASAL BODY P-RING FORMATION PROTEIN FLGA"/>
    <property type="match status" value="1"/>
</dbReference>
<proteinExistence type="inferred from homology"/>
<dbReference type="Pfam" id="PF13144">
    <property type="entry name" value="ChapFlgA"/>
    <property type="match status" value="1"/>
</dbReference>
<keyword evidence="6" id="KW-0966">Cell projection</keyword>
<dbReference type="InterPro" id="IPR013974">
    <property type="entry name" value="SAF"/>
</dbReference>
<dbReference type="Gene3D" id="3.90.1210.10">
    <property type="entry name" value="Antifreeze-like/N-acetylneuraminic acid synthase C-terminal domain"/>
    <property type="match status" value="1"/>
</dbReference>